<sequence>MTIAVEDRTGQGLVNEEMFQRLVRKITKEQDVSTERATRIMDQALAFLATCAKSREPLSPSEAVDIGWHTFILYTREYADFCERIAGHFIHHEPTDTGRISTNRTAVESISVTMNAIREAGFSVDLPLWTASADCNQCTDGCTHSGGDTGCHHHLIGAATVSA</sequence>
<gene>
    <name evidence="1" type="ORF">ACFFTO_44440</name>
</gene>
<dbReference type="EMBL" id="JBHMBK010000078">
    <property type="protein sequence ID" value="MFB9691264.1"/>
    <property type="molecule type" value="Genomic_DNA"/>
</dbReference>
<comment type="caution">
    <text evidence="1">The sequence shown here is derived from an EMBL/GenBank/DDBJ whole genome shotgun (WGS) entry which is preliminary data.</text>
</comment>
<dbReference type="Proteomes" id="UP001589535">
    <property type="component" value="Unassembled WGS sequence"/>
</dbReference>
<evidence type="ECO:0000313" key="1">
    <source>
        <dbReference type="EMBL" id="MFB9691264.1"/>
    </source>
</evidence>
<protein>
    <submittedName>
        <fullName evidence="1">Glycine-rich domain-containing protein</fullName>
    </submittedName>
</protein>
<keyword evidence="2" id="KW-1185">Reference proteome</keyword>
<accession>A0ABV5UIN5</accession>
<organism evidence="1 2">
    <name type="scientific">Amycolatopsis plumensis</name>
    <dbReference type="NCBI Taxonomy" id="236508"/>
    <lineage>
        <taxon>Bacteria</taxon>
        <taxon>Bacillati</taxon>
        <taxon>Actinomycetota</taxon>
        <taxon>Actinomycetes</taxon>
        <taxon>Pseudonocardiales</taxon>
        <taxon>Pseudonocardiaceae</taxon>
        <taxon>Amycolatopsis</taxon>
    </lineage>
</organism>
<name>A0ABV5UIN5_9PSEU</name>
<evidence type="ECO:0000313" key="2">
    <source>
        <dbReference type="Proteomes" id="UP001589535"/>
    </source>
</evidence>
<proteinExistence type="predicted"/>
<reference evidence="1 2" key="1">
    <citation type="submission" date="2024-09" db="EMBL/GenBank/DDBJ databases">
        <authorList>
            <person name="Sun Q."/>
            <person name="Mori K."/>
        </authorList>
    </citation>
    <scope>NUCLEOTIDE SEQUENCE [LARGE SCALE GENOMIC DNA]</scope>
    <source>
        <strain evidence="1 2">JCM 13852</strain>
    </source>
</reference>
<dbReference type="RefSeq" id="WP_378207969.1">
    <property type="nucleotide sequence ID" value="NZ_JBHMBK010000078.1"/>
</dbReference>